<dbReference type="OrthoDB" id="4553135at2"/>
<reference evidence="2" key="1">
    <citation type="submission" date="2015-02" db="EMBL/GenBank/DDBJ databases">
        <title>Draft Genome of Frankia sp. CpI1-S.</title>
        <authorList>
            <person name="Oshone R.T."/>
            <person name="Ngom M."/>
            <person name="Ghodhbane-Gtari F."/>
            <person name="Gtari M."/>
            <person name="Morris K."/>
            <person name="Thomas K."/>
            <person name="Sen A."/>
            <person name="Tisa L.S."/>
        </authorList>
    </citation>
    <scope>NUCLEOTIDE SEQUENCE [LARGE SCALE GENOMIC DNA]</scope>
    <source>
        <strain evidence="2">CpI1-S</strain>
    </source>
</reference>
<name>A0A0D8BHU2_9ACTN</name>
<evidence type="ECO:0008006" key="3">
    <source>
        <dbReference type="Google" id="ProtNLM"/>
    </source>
</evidence>
<protein>
    <recommendedName>
        <fullName evidence="3">MazF family transcriptional regulator</fullName>
    </recommendedName>
</protein>
<gene>
    <name evidence="1" type="ORF">FF36_02607</name>
</gene>
<reference evidence="1 2" key="2">
    <citation type="journal article" date="2016" name="Genome Announc.">
        <title>Permanent Draft Genome Sequences for Two Variants of Frankia sp. Strain CpI1, the First Frankia Strain Isolated from Root Nodules of Comptonia peregrina.</title>
        <authorList>
            <person name="Oshone R."/>
            <person name="Hurst S.G.IV."/>
            <person name="Abebe-Akele F."/>
            <person name="Simpson S."/>
            <person name="Morris K."/>
            <person name="Thomas W.K."/>
            <person name="Tisa L.S."/>
        </authorList>
    </citation>
    <scope>NUCLEOTIDE SEQUENCE [LARGE SCALE GENOMIC DNA]</scope>
    <source>
        <strain evidence="2">CpI1-S</strain>
    </source>
</reference>
<organism evidence="1 2">
    <name type="scientific">Frankia torreyi</name>
    <dbReference type="NCBI Taxonomy" id="1856"/>
    <lineage>
        <taxon>Bacteria</taxon>
        <taxon>Bacillati</taxon>
        <taxon>Actinomycetota</taxon>
        <taxon>Actinomycetes</taxon>
        <taxon>Frankiales</taxon>
        <taxon>Frankiaceae</taxon>
        <taxon>Frankia</taxon>
    </lineage>
</organism>
<comment type="caution">
    <text evidence="1">The sequence shown here is derived from an EMBL/GenBank/DDBJ whole genome shotgun (WGS) entry which is preliminary data.</text>
</comment>
<accession>A0A0D8BHU2</accession>
<keyword evidence="2" id="KW-1185">Reference proteome</keyword>
<proteinExistence type="predicted"/>
<sequence>MRAPRRGEIWTANTGPTPQAVLVLSSTVYNEIVDEPTVLVALVVEHATGEGFCVDLGGGLWAVMGLVTFVAKAGLVACLRSVDTQALTSANTMLFKILATPER</sequence>
<dbReference type="Proteomes" id="UP000032545">
    <property type="component" value="Unassembled WGS sequence"/>
</dbReference>
<evidence type="ECO:0000313" key="1">
    <source>
        <dbReference type="EMBL" id="KJE23007.1"/>
    </source>
</evidence>
<dbReference type="RefSeq" id="WP_041938628.1">
    <property type="nucleotide sequence ID" value="NZ_JYFN01000017.1"/>
</dbReference>
<dbReference type="AlphaFoldDB" id="A0A0D8BHU2"/>
<dbReference type="PATRIC" id="fig|1502723.3.peg.1725"/>
<dbReference type="SUPFAM" id="SSF50118">
    <property type="entry name" value="Cell growth inhibitor/plasmid maintenance toxic component"/>
    <property type="match status" value="1"/>
</dbReference>
<dbReference type="EMBL" id="JYFN01000017">
    <property type="protein sequence ID" value="KJE23007.1"/>
    <property type="molecule type" value="Genomic_DNA"/>
</dbReference>
<evidence type="ECO:0000313" key="2">
    <source>
        <dbReference type="Proteomes" id="UP000032545"/>
    </source>
</evidence>